<evidence type="ECO:0000313" key="6">
    <source>
        <dbReference type="EMBL" id="SIT72191.1"/>
    </source>
</evidence>
<feature type="domain" description="GST N-terminal" evidence="4">
    <location>
        <begin position="1"/>
        <end position="80"/>
    </location>
</feature>
<dbReference type="RefSeq" id="WP_076756012.1">
    <property type="nucleotide sequence ID" value="NZ_CP023018.1"/>
</dbReference>
<reference evidence="6 7" key="1">
    <citation type="submission" date="2017-01" db="EMBL/GenBank/DDBJ databases">
        <authorList>
            <person name="Mah S.A."/>
            <person name="Swanson W.J."/>
            <person name="Moy G.W."/>
            <person name="Vacquier V.D."/>
        </authorList>
    </citation>
    <scope>NUCLEOTIDE SEQUENCE [LARGE SCALE GENOMIC DNA]</scope>
    <source>
        <strain evidence="6 7">M9</strain>
    </source>
</reference>
<proteinExistence type="predicted"/>
<dbReference type="Proteomes" id="UP000223759">
    <property type="component" value="Unassembled WGS sequence"/>
</dbReference>
<dbReference type="GO" id="GO:0005737">
    <property type="term" value="C:cytoplasm"/>
    <property type="evidence" value="ECO:0007669"/>
    <property type="project" value="TreeGrafter"/>
</dbReference>
<name>A0A1R3W397_9GAMM</name>
<dbReference type="SFLD" id="SFLDG00358">
    <property type="entry name" value="Main_(cytGST)"/>
    <property type="match status" value="1"/>
</dbReference>
<dbReference type="InterPro" id="IPR036249">
    <property type="entry name" value="Thioredoxin-like_sf"/>
</dbReference>
<dbReference type="InterPro" id="IPR040079">
    <property type="entry name" value="Glutathione_S-Trfase"/>
</dbReference>
<dbReference type="Gene3D" id="3.40.30.10">
    <property type="entry name" value="Glutaredoxin"/>
    <property type="match status" value="1"/>
</dbReference>
<dbReference type="EMBL" id="FTPK01000003">
    <property type="protein sequence ID" value="SIT72191.1"/>
    <property type="molecule type" value="Genomic_DNA"/>
</dbReference>
<dbReference type="Pfam" id="PF13409">
    <property type="entry name" value="GST_N_2"/>
    <property type="match status" value="1"/>
</dbReference>
<dbReference type="AlphaFoldDB" id="A0A1R3W397"/>
<dbReference type="PANTHER" id="PTHR43968:SF6">
    <property type="entry name" value="GLUTATHIONE S-TRANSFERASE OMEGA"/>
    <property type="match status" value="1"/>
</dbReference>
<evidence type="ECO:0000259" key="5">
    <source>
        <dbReference type="PROSITE" id="PS50405"/>
    </source>
</evidence>
<feature type="domain" description="GST C-terminal" evidence="5">
    <location>
        <begin position="84"/>
        <end position="207"/>
    </location>
</feature>
<evidence type="ECO:0000256" key="3">
    <source>
        <dbReference type="ARBA" id="ARBA00047960"/>
    </source>
</evidence>
<keyword evidence="7" id="KW-1185">Reference proteome</keyword>
<dbReference type="InterPro" id="IPR004045">
    <property type="entry name" value="Glutathione_S-Trfase_N"/>
</dbReference>
<organism evidence="6 7">
    <name type="scientific">Ectothiorhodosinus mongolicus</name>
    <dbReference type="NCBI Taxonomy" id="233100"/>
    <lineage>
        <taxon>Bacteria</taxon>
        <taxon>Pseudomonadati</taxon>
        <taxon>Pseudomonadota</taxon>
        <taxon>Gammaproteobacteria</taxon>
        <taxon>Chromatiales</taxon>
        <taxon>Ectothiorhodospiraceae</taxon>
        <taxon>Ectothiorhodosinus</taxon>
    </lineage>
</organism>
<dbReference type="Gene3D" id="1.20.1050.10">
    <property type="match status" value="1"/>
</dbReference>
<dbReference type="PANTHER" id="PTHR43968">
    <property type="match status" value="1"/>
</dbReference>
<dbReference type="OrthoDB" id="9782992at2"/>
<evidence type="ECO:0000313" key="7">
    <source>
        <dbReference type="Proteomes" id="UP000223759"/>
    </source>
</evidence>
<keyword evidence="2 6" id="KW-0808">Transferase</keyword>
<accession>A0A1R3W397</accession>
<evidence type="ECO:0000256" key="1">
    <source>
        <dbReference type="ARBA" id="ARBA00012452"/>
    </source>
</evidence>
<dbReference type="PROSITE" id="PS50404">
    <property type="entry name" value="GST_NTER"/>
    <property type="match status" value="1"/>
</dbReference>
<dbReference type="InterPro" id="IPR010987">
    <property type="entry name" value="Glutathione-S-Trfase_C-like"/>
</dbReference>
<dbReference type="SUPFAM" id="SSF47616">
    <property type="entry name" value="GST C-terminal domain-like"/>
    <property type="match status" value="1"/>
</dbReference>
<dbReference type="GO" id="GO:0004364">
    <property type="term" value="F:glutathione transferase activity"/>
    <property type="evidence" value="ECO:0007669"/>
    <property type="project" value="UniProtKB-EC"/>
</dbReference>
<evidence type="ECO:0000256" key="2">
    <source>
        <dbReference type="ARBA" id="ARBA00022679"/>
    </source>
</evidence>
<dbReference type="InterPro" id="IPR050983">
    <property type="entry name" value="GST_Omega/HSP26"/>
</dbReference>
<sequence length="221" mass="25182">MQLRLISFEICPFVQRSIITLRHKGAEFSLELIDLENPPAWFLKVSPLGKVPALEVDGKTWLFESAVINEFLDEITEPCLMPADALERARHRAWIAFGSECIFSQYDLMTAKTQEDFERHLAVITRQLQQLEDQLGDGPYFAGSTLSLVDAAIAPLLMRYQLMNEWHLLYEADEYPKLAAWTQSLLARDDVTKSVPDDFPAQLRAYLIKQGGYGPDTFTQP</sequence>
<dbReference type="PROSITE" id="PS50405">
    <property type="entry name" value="GST_CTER"/>
    <property type="match status" value="1"/>
</dbReference>
<dbReference type="SUPFAM" id="SSF52833">
    <property type="entry name" value="Thioredoxin-like"/>
    <property type="match status" value="1"/>
</dbReference>
<evidence type="ECO:0000259" key="4">
    <source>
        <dbReference type="PROSITE" id="PS50404"/>
    </source>
</evidence>
<dbReference type="SFLD" id="SFLDG01152">
    <property type="entry name" value="Main.3:_Omega-_and_Tau-like"/>
    <property type="match status" value="1"/>
</dbReference>
<dbReference type="Pfam" id="PF13410">
    <property type="entry name" value="GST_C_2"/>
    <property type="match status" value="1"/>
</dbReference>
<dbReference type="SFLD" id="SFLDS00019">
    <property type="entry name" value="Glutathione_Transferase_(cytos"/>
    <property type="match status" value="1"/>
</dbReference>
<gene>
    <name evidence="6" type="ORF">SAMN05216526_1592</name>
</gene>
<dbReference type="STRING" id="233100.SAMN05216526_1592"/>
<dbReference type="InterPro" id="IPR045073">
    <property type="entry name" value="Omega/Tau-like"/>
</dbReference>
<protein>
    <recommendedName>
        <fullName evidence="1">glutathione transferase</fullName>
        <ecNumber evidence="1">2.5.1.18</ecNumber>
    </recommendedName>
</protein>
<dbReference type="InterPro" id="IPR036282">
    <property type="entry name" value="Glutathione-S-Trfase_C_sf"/>
</dbReference>
<dbReference type="EC" id="2.5.1.18" evidence="1"/>
<comment type="catalytic activity">
    <reaction evidence="3">
        <text>RX + glutathione = an S-substituted glutathione + a halide anion + H(+)</text>
        <dbReference type="Rhea" id="RHEA:16437"/>
        <dbReference type="ChEBI" id="CHEBI:15378"/>
        <dbReference type="ChEBI" id="CHEBI:16042"/>
        <dbReference type="ChEBI" id="CHEBI:17792"/>
        <dbReference type="ChEBI" id="CHEBI:57925"/>
        <dbReference type="ChEBI" id="CHEBI:90779"/>
        <dbReference type="EC" id="2.5.1.18"/>
    </reaction>
</comment>